<dbReference type="GO" id="GO:0006508">
    <property type="term" value="P:proteolysis"/>
    <property type="evidence" value="ECO:0007669"/>
    <property type="project" value="UniProtKB-KW"/>
</dbReference>
<dbReference type="InterPro" id="IPR039373">
    <property type="entry name" value="Peptidase_M28B"/>
</dbReference>
<keyword evidence="8" id="KW-0325">Glycoprotein</keyword>
<evidence type="ECO:0000259" key="10">
    <source>
        <dbReference type="Pfam" id="PF04253"/>
    </source>
</evidence>
<keyword evidence="6" id="KW-0862">Zinc</keyword>
<keyword evidence="4" id="KW-0479">Metal-binding</keyword>
<dbReference type="Pfam" id="PF04389">
    <property type="entry name" value="Peptidase_M28"/>
    <property type="match status" value="1"/>
</dbReference>
<dbReference type="FunFam" id="3.50.30.30:FF:000008">
    <property type="entry name" value="Glutamate carboxypeptidase 2"/>
    <property type="match status" value="1"/>
</dbReference>
<dbReference type="SUPFAM" id="SSF53187">
    <property type="entry name" value="Zn-dependent exopeptidases"/>
    <property type="match status" value="1"/>
</dbReference>
<evidence type="ECO:0000313" key="13">
    <source>
        <dbReference type="Proteomes" id="UP001165083"/>
    </source>
</evidence>
<comment type="cofactor">
    <cofactor evidence="1">
        <name>Zn(2+)</name>
        <dbReference type="ChEBI" id="CHEBI:29105"/>
    </cofactor>
</comment>
<dbReference type="PANTHER" id="PTHR10404">
    <property type="entry name" value="N-ACETYLATED-ALPHA-LINKED ACIDIC DIPEPTIDASE"/>
    <property type="match status" value="1"/>
</dbReference>
<comment type="similarity">
    <text evidence="2">Belongs to the peptidase M28 family. M28B subfamily.</text>
</comment>
<keyword evidence="5" id="KW-0378">Hydrolase</keyword>
<dbReference type="Gene3D" id="1.20.930.40">
    <property type="entry name" value="Transferrin receptor-like, dimerisation domain"/>
    <property type="match status" value="1"/>
</dbReference>
<reference evidence="12" key="1">
    <citation type="submission" date="2023-04" db="EMBL/GenBank/DDBJ databases">
        <title>Phytophthora lilii NBRC 32176.</title>
        <authorList>
            <person name="Ichikawa N."/>
            <person name="Sato H."/>
            <person name="Tonouchi N."/>
        </authorList>
    </citation>
    <scope>NUCLEOTIDE SEQUENCE</scope>
    <source>
        <strain evidence="12">NBRC 32176</strain>
    </source>
</reference>
<evidence type="ECO:0000256" key="4">
    <source>
        <dbReference type="ARBA" id="ARBA00022723"/>
    </source>
</evidence>
<dbReference type="PANTHER" id="PTHR10404:SF46">
    <property type="entry name" value="VACUOLAR PROTEIN SORTING-ASSOCIATED PROTEIN 70"/>
    <property type="match status" value="1"/>
</dbReference>
<evidence type="ECO:0000259" key="11">
    <source>
        <dbReference type="Pfam" id="PF04389"/>
    </source>
</evidence>
<dbReference type="CDD" id="cd08022">
    <property type="entry name" value="M28_PSMA_like"/>
    <property type="match status" value="1"/>
</dbReference>
<evidence type="ECO:0000256" key="6">
    <source>
        <dbReference type="ARBA" id="ARBA00022833"/>
    </source>
</evidence>
<feature type="domain" description="PA" evidence="9">
    <location>
        <begin position="247"/>
        <end position="313"/>
    </location>
</feature>
<organism evidence="12 13">
    <name type="scientific">Phytophthora lilii</name>
    <dbReference type="NCBI Taxonomy" id="2077276"/>
    <lineage>
        <taxon>Eukaryota</taxon>
        <taxon>Sar</taxon>
        <taxon>Stramenopiles</taxon>
        <taxon>Oomycota</taxon>
        <taxon>Peronosporomycetes</taxon>
        <taxon>Peronosporales</taxon>
        <taxon>Peronosporaceae</taxon>
        <taxon>Phytophthora</taxon>
    </lineage>
</organism>
<evidence type="ECO:0000256" key="8">
    <source>
        <dbReference type="ARBA" id="ARBA00023180"/>
    </source>
</evidence>
<accession>A0A9W6YIM8</accession>
<dbReference type="Gene3D" id="3.40.630.10">
    <property type="entry name" value="Zn peptidases"/>
    <property type="match status" value="1"/>
</dbReference>
<evidence type="ECO:0000256" key="1">
    <source>
        <dbReference type="ARBA" id="ARBA00001947"/>
    </source>
</evidence>
<sequence>MSVSMTSCASQDTHVSSAHSRTCGVLQSLHCHLEFTVMESDSDRSSDIYGTFDGRQLNAEALSSTSSTLTRGFHKSSVLRVAGVAGVLLVAGFATSNGFQSMQSSSSIAAFNAEDGATSGDSPLYHNVALETELNDVEQQLVDEVDATRIREYLHAYSSKPHIAGSKADYETALYTMEQFESFGIKTEIKEYYTLLSTPVHRRLAIIQPADAAQELNLTEASVAGDACTTDPSAEPPFLAYSPSGNVTAPVVYANYGSQQDFQWLVDQGVDLKGKIALVRYGANYRGLKVLAALEHGMAGVLVYSDPQDDGFGRGPVYPDGPWRPENSFQRGSIYNECGDPLTPGWASVLGAKYLKYEDVKTIPHLPSLPLSYGQAKHILKALRGKQAPASWQGGLMFSDGGYHIGDDGSTVVHLDLEMDNSIGPIWDVVGTIEGSEEPQKQVILGNHRDAWVCGAIDPNSGTAVLVELGRVFGKMLKSGWRPKRTIVLASWDAEEQGLLGSTEFVEEYAEKLKEEAIAYLNVDLTLGSLVAAGGSPSIAKLIFQIANAIPANDFANITVSQKTLYQQWLTQTESYRLGGATSGTIGPDHLLTVLGTGSDFGGFCHHLGVVSANLGFTLPGSYGTYHSTMDSIMYSELYADPGYISHVTIGRWWGLMALRLADNAVLPLEFSSYGLVMREAVTSFEQSLEAAAERYPGVDAVDFAELRRAIANFDANTKVFHEKLATLSPEASNDDITLWNDKLMYLERHLTLESGLPHRGWYKHVVFGPGFYDGYGGTAFPGLADGIAFHDSADAIQAHVDDVVKVLDGAAAFLLSKSTFNSVDAVLDDDDIYGTFDGRPRTEKTDATTSSLKSKFGALLRAVGVVGLVFLAVGYVAQSGTSSSAVVNVQEVLATAGNNEDLVELPTADLHQQFVDNVKAGNMREYLHTYSSVRIAAALQDYKTALFTATMFESFGIKAEIKEYYTLLSTPVRRHLAIVDPAEAPRELNLTEASVPGDACTSDDSALLPFVAYAATGNVTSSIVFVNFGKQTSSG</sequence>
<dbReference type="Proteomes" id="UP001165083">
    <property type="component" value="Unassembled WGS sequence"/>
</dbReference>
<dbReference type="SUPFAM" id="SSF47672">
    <property type="entry name" value="Transferrin receptor-like dimerisation domain"/>
    <property type="match status" value="1"/>
</dbReference>
<dbReference type="InterPro" id="IPR007365">
    <property type="entry name" value="TFR-like_dimer_dom"/>
</dbReference>
<dbReference type="EMBL" id="BSXW01012513">
    <property type="protein sequence ID" value="GMF65893.1"/>
    <property type="molecule type" value="Genomic_DNA"/>
</dbReference>
<evidence type="ECO:0000256" key="7">
    <source>
        <dbReference type="ARBA" id="ARBA00023049"/>
    </source>
</evidence>
<feature type="domain" description="Peptidase M28" evidence="11">
    <location>
        <begin position="429"/>
        <end position="526"/>
    </location>
</feature>
<evidence type="ECO:0000256" key="3">
    <source>
        <dbReference type="ARBA" id="ARBA00022670"/>
    </source>
</evidence>
<gene>
    <name evidence="12" type="ORF">Plil01_001848000</name>
</gene>
<name>A0A9W6YIM8_9STRA</name>
<dbReference type="FunFam" id="1.20.930.40:FF:000001">
    <property type="entry name" value="N-acetylated-alpha-linked acidic dipeptidase 2"/>
    <property type="match status" value="1"/>
</dbReference>
<protein>
    <submittedName>
        <fullName evidence="12">Unnamed protein product</fullName>
    </submittedName>
</protein>
<dbReference type="InterPro" id="IPR036757">
    <property type="entry name" value="TFR-like_dimer_dom_sf"/>
</dbReference>
<dbReference type="GO" id="GO:0008237">
    <property type="term" value="F:metallopeptidase activity"/>
    <property type="evidence" value="ECO:0007669"/>
    <property type="project" value="UniProtKB-KW"/>
</dbReference>
<dbReference type="CDD" id="cd02121">
    <property type="entry name" value="PA_GCPII_like"/>
    <property type="match status" value="1"/>
</dbReference>
<dbReference type="Gene3D" id="3.50.30.30">
    <property type="match status" value="1"/>
</dbReference>
<dbReference type="InterPro" id="IPR007484">
    <property type="entry name" value="Peptidase_M28"/>
</dbReference>
<dbReference type="OrthoDB" id="10013407at2759"/>
<evidence type="ECO:0000259" key="9">
    <source>
        <dbReference type="Pfam" id="PF02225"/>
    </source>
</evidence>
<dbReference type="InterPro" id="IPR046450">
    <property type="entry name" value="PA_dom_sf"/>
</dbReference>
<dbReference type="GO" id="GO:0046872">
    <property type="term" value="F:metal ion binding"/>
    <property type="evidence" value="ECO:0007669"/>
    <property type="project" value="UniProtKB-KW"/>
</dbReference>
<proteinExistence type="inferred from homology"/>
<evidence type="ECO:0000256" key="2">
    <source>
        <dbReference type="ARBA" id="ARBA00005634"/>
    </source>
</evidence>
<evidence type="ECO:0000256" key="5">
    <source>
        <dbReference type="ARBA" id="ARBA00022801"/>
    </source>
</evidence>
<keyword evidence="3" id="KW-0645">Protease</keyword>
<dbReference type="Pfam" id="PF04253">
    <property type="entry name" value="TFR_dimer"/>
    <property type="match status" value="1"/>
</dbReference>
<dbReference type="Pfam" id="PF02225">
    <property type="entry name" value="PA"/>
    <property type="match status" value="1"/>
</dbReference>
<dbReference type="SUPFAM" id="SSF52025">
    <property type="entry name" value="PA domain"/>
    <property type="match status" value="2"/>
</dbReference>
<comment type="caution">
    <text evidence="12">The sequence shown here is derived from an EMBL/GenBank/DDBJ whole genome shotgun (WGS) entry which is preliminary data.</text>
</comment>
<dbReference type="FunFam" id="3.40.630.10:FF:000078">
    <property type="entry name" value="Glutamate carboxypeptidase 2"/>
    <property type="match status" value="1"/>
</dbReference>
<evidence type="ECO:0000313" key="12">
    <source>
        <dbReference type="EMBL" id="GMF65893.1"/>
    </source>
</evidence>
<feature type="domain" description="Transferrin receptor-like dimerisation" evidence="10">
    <location>
        <begin position="702"/>
        <end position="815"/>
    </location>
</feature>
<dbReference type="InterPro" id="IPR003137">
    <property type="entry name" value="PA_domain"/>
</dbReference>
<dbReference type="AlphaFoldDB" id="A0A9W6YIM8"/>
<keyword evidence="7" id="KW-0482">Metalloprotease</keyword>
<dbReference type="GO" id="GO:0004180">
    <property type="term" value="F:carboxypeptidase activity"/>
    <property type="evidence" value="ECO:0007669"/>
    <property type="project" value="TreeGrafter"/>
</dbReference>
<keyword evidence="13" id="KW-1185">Reference proteome</keyword>